<dbReference type="EMBL" id="FWXZ01000006">
    <property type="protein sequence ID" value="SMC81074.1"/>
    <property type="molecule type" value="Genomic_DNA"/>
</dbReference>
<organism evidence="1 2">
    <name type="scientific">Aristaeella lactis</name>
    <dbReference type="NCBI Taxonomy" id="3046383"/>
    <lineage>
        <taxon>Bacteria</taxon>
        <taxon>Bacillati</taxon>
        <taxon>Bacillota</taxon>
        <taxon>Clostridia</taxon>
        <taxon>Eubacteriales</taxon>
        <taxon>Aristaeellaceae</taxon>
        <taxon>Aristaeella</taxon>
    </lineage>
</organism>
<dbReference type="Proteomes" id="UP000192328">
    <property type="component" value="Unassembled WGS sequence"/>
</dbReference>
<evidence type="ECO:0000313" key="1">
    <source>
        <dbReference type="EMBL" id="SMC81074.1"/>
    </source>
</evidence>
<comment type="caution">
    <text evidence="1">The sequence shown here is derived from an EMBL/GenBank/DDBJ whole genome shotgun (WGS) entry which is preliminary data.</text>
</comment>
<keyword evidence="2" id="KW-1185">Reference proteome</keyword>
<protein>
    <submittedName>
        <fullName evidence="1">Methyltransferase domain-containing protein</fullName>
    </submittedName>
</protein>
<keyword evidence="1" id="KW-0489">Methyltransferase</keyword>
<sequence>MSQLYDRTDIYDLVESDQRTEIIRKDWADFLGDREIHTLLDVSIGTGSMTLALQELGISLCGSDLSEAMLSRCETKAAAKGKPVELKCSDFRDLSCWEGRQFDCVASTGNSLGYVENNDVLLALEKMDRLVKPGGYLCYDSRNWEKIRRNKQRFYLYNPFFRDGNRINLVQVWDHNPDGSITFNLLYTFEKDNRIFQKEEFQEHYHPFSLDPVLDKLKALGYTDFEIRPVPSGFPAKDFSEMEWYRLIGRKPE</sequence>
<reference evidence="1" key="1">
    <citation type="submission" date="2017-04" db="EMBL/GenBank/DDBJ databases">
        <authorList>
            <person name="Varghese N."/>
            <person name="Submissions S."/>
        </authorList>
    </citation>
    <scope>NUCLEOTIDE SEQUENCE</scope>
    <source>
        <strain evidence="1">WTE2008</strain>
    </source>
</reference>
<evidence type="ECO:0000313" key="2">
    <source>
        <dbReference type="Proteomes" id="UP000192328"/>
    </source>
</evidence>
<gene>
    <name evidence="1" type="ORF">SAMN06297397_2619</name>
</gene>
<accession>A0AC61PP20</accession>
<keyword evidence="1" id="KW-0808">Transferase</keyword>
<name>A0AC61PP20_9FIRM</name>
<proteinExistence type="predicted"/>